<dbReference type="GO" id="GO:0008745">
    <property type="term" value="F:N-acetylmuramoyl-L-alanine amidase activity"/>
    <property type="evidence" value="ECO:0007669"/>
    <property type="project" value="InterPro"/>
</dbReference>
<name>X1CC26_9ZZZZ</name>
<gene>
    <name evidence="3" type="ORF">S01H4_40397</name>
</gene>
<evidence type="ECO:0000259" key="2">
    <source>
        <dbReference type="SMART" id="SM00646"/>
    </source>
</evidence>
<keyword evidence="1" id="KW-0378">Hydrolase</keyword>
<dbReference type="GO" id="GO:0030288">
    <property type="term" value="C:outer membrane-bounded periplasmic space"/>
    <property type="evidence" value="ECO:0007669"/>
    <property type="project" value="TreeGrafter"/>
</dbReference>
<dbReference type="EMBL" id="BART01021991">
    <property type="protein sequence ID" value="GAH05092.1"/>
    <property type="molecule type" value="Genomic_DNA"/>
</dbReference>
<dbReference type="Gene3D" id="3.40.630.40">
    <property type="entry name" value="Zn-dependent exopeptidases"/>
    <property type="match status" value="1"/>
</dbReference>
<dbReference type="InterPro" id="IPR002508">
    <property type="entry name" value="MurNAc-LAA_cat"/>
</dbReference>
<evidence type="ECO:0000256" key="1">
    <source>
        <dbReference type="ARBA" id="ARBA00022801"/>
    </source>
</evidence>
<dbReference type="InterPro" id="IPR050695">
    <property type="entry name" value="N-acetylmuramoyl_amidase_3"/>
</dbReference>
<dbReference type="PANTHER" id="PTHR30404">
    <property type="entry name" value="N-ACETYLMURAMOYL-L-ALANINE AMIDASE"/>
    <property type="match status" value="1"/>
</dbReference>
<proteinExistence type="predicted"/>
<feature type="non-terminal residue" evidence="3">
    <location>
        <position position="290"/>
    </location>
</feature>
<dbReference type="PANTHER" id="PTHR30404:SF0">
    <property type="entry name" value="N-ACETYLMURAMOYL-L-ALANINE AMIDASE AMIC"/>
    <property type="match status" value="1"/>
</dbReference>
<dbReference type="AlphaFoldDB" id="X1CC26"/>
<evidence type="ECO:0000313" key="3">
    <source>
        <dbReference type="EMBL" id="GAH05092.1"/>
    </source>
</evidence>
<dbReference type="GO" id="GO:0009253">
    <property type="term" value="P:peptidoglycan catabolic process"/>
    <property type="evidence" value="ECO:0007669"/>
    <property type="project" value="InterPro"/>
</dbReference>
<reference evidence="3" key="1">
    <citation type="journal article" date="2014" name="Front. Microbiol.">
        <title>High frequency of phylogenetically diverse reductive dehalogenase-homologous genes in deep subseafloor sedimentary metagenomes.</title>
        <authorList>
            <person name="Kawai M."/>
            <person name="Futagami T."/>
            <person name="Toyoda A."/>
            <person name="Takaki Y."/>
            <person name="Nishi S."/>
            <person name="Hori S."/>
            <person name="Arai W."/>
            <person name="Tsubouchi T."/>
            <person name="Morono Y."/>
            <person name="Uchiyama I."/>
            <person name="Ito T."/>
            <person name="Fujiyama A."/>
            <person name="Inagaki F."/>
            <person name="Takami H."/>
        </authorList>
    </citation>
    <scope>NUCLEOTIDE SEQUENCE</scope>
    <source>
        <strain evidence="3">Expedition CK06-06</strain>
    </source>
</reference>
<dbReference type="Pfam" id="PF01520">
    <property type="entry name" value="Amidase_3"/>
    <property type="match status" value="1"/>
</dbReference>
<protein>
    <recommendedName>
        <fullName evidence="2">MurNAc-LAA domain-containing protein</fullName>
    </recommendedName>
</protein>
<accession>X1CC26</accession>
<dbReference type="SMART" id="SM00646">
    <property type="entry name" value="Ami_3"/>
    <property type="match status" value="1"/>
</dbReference>
<sequence>EKLIFIKEVKEAPLIDKISIFTRGDSTVVKFDWKKHIEFDVQFSLRKVKIEIDGRYEKNLNVKAKNVKPKLSPYITYTSIEFTIDNVNSFLERKNEVVFYYKVTKKVQLIVIDPGHGGIDPGAVGKKGLYEKDANLGIAKELKKLIKDSLKVQVLLTREKDTYLSLKERTNIANRNSADLFVSIHCNASVKKTSKSRGFETFFLSPAKTDEARAVEALENKALKFDGIEPTDAISFILYDLAQSAFLEESNSFAENIQASAEKFLSIPSRGVNQAGFYVLRGAFMPAVLV</sequence>
<feature type="domain" description="MurNAc-LAA" evidence="2">
    <location>
        <begin position="170"/>
        <end position="290"/>
    </location>
</feature>
<dbReference type="SUPFAM" id="SSF53187">
    <property type="entry name" value="Zn-dependent exopeptidases"/>
    <property type="match status" value="1"/>
</dbReference>
<organism evidence="3">
    <name type="scientific">marine sediment metagenome</name>
    <dbReference type="NCBI Taxonomy" id="412755"/>
    <lineage>
        <taxon>unclassified sequences</taxon>
        <taxon>metagenomes</taxon>
        <taxon>ecological metagenomes</taxon>
    </lineage>
</organism>
<comment type="caution">
    <text evidence="3">The sequence shown here is derived from an EMBL/GenBank/DDBJ whole genome shotgun (WGS) entry which is preliminary data.</text>
</comment>
<dbReference type="CDD" id="cd02696">
    <property type="entry name" value="MurNAc-LAA"/>
    <property type="match status" value="1"/>
</dbReference>
<feature type="non-terminal residue" evidence="3">
    <location>
        <position position="1"/>
    </location>
</feature>